<proteinExistence type="predicted"/>
<keyword evidence="3" id="KW-1185">Reference proteome</keyword>
<dbReference type="EMBL" id="SAEB01000012">
    <property type="protein sequence ID" value="RVD81506.1"/>
    <property type="molecule type" value="Genomic_DNA"/>
</dbReference>
<protein>
    <submittedName>
        <fullName evidence="2">Uncharacterized protein</fullName>
    </submittedName>
</protein>
<dbReference type="STRING" id="97331.A0A436ZRX7"/>
<gene>
    <name evidence="2" type="ORF">DFL_009370</name>
</gene>
<evidence type="ECO:0000313" key="2">
    <source>
        <dbReference type="EMBL" id="RVD81506.1"/>
    </source>
</evidence>
<feature type="compositionally biased region" description="Basic and acidic residues" evidence="1">
    <location>
        <begin position="326"/>
        <end position="339"/>
    </location>
</feature>
<accession>A0A436ZRX7</accession>
<dbReference type="VEuPathDB" id="FungiDB:DFL_009370"/>
<evidence type="ECO:0000256" key="1">
    <source>
        <dbReference type="SAM" id="MobiDB-lite"/>
    </source>
</evidence>
<sequence length="353" mass="40276">MGSEDSTGLCRFRTRKNTRNPLYVYYPQDTPVGARSLRDEGGSPKAYDIYFILPMRLISEPWAELEAKVADVPLINPYSHLKIFDSQNGKVMVAVANYKTLLKYDVTTMKTTVLLQISAERSKFVLSLQDALATFKQENDGNQRDPFFIIILVLRHWIEDERVQEFILSDGNEIENELNAKLHITQRYASRIRSEILESKLKFNFVQEQHTKFLEFTGLKSETSARVREQLTGLLLDIETLYIALAQELNNIKTSSTWLSTSTSLKHTKAMRIAGEESRKASLALKENTDAMKDNDDLLRELAQETLESNREVKRNGDAMRQIAEESKKIAEANSKESETMTQIAVSTQKPTP</sequence>
<feature type="compositionally biased region" description="Polar residues" evidence="1">
    <location>
        <begin position="340"/>
        <end position="353"/>
    </location>
</feature>
<dbReference type="GeneID" id="93591681"/>
<comment type="caution">
    <text evidence="2">The sequence shown here is derived from an EMBL/GenBank/DDBJ whole genome shotgun (WGS) entry which is preliminary data.</text>
</comment>
<evidence type="ECO:0000313" key="3">
    <source>
        <dbReference type="Proteomes" id="UP000283090"/>
    </source>
</evidence>
<dbReference type="AlphaFoldDB" id="A0A436ZRX7"/>
<organism evidence="2 3">
    <name type="scientific">Arthrobotrys flagrans</name>
    <name type="common">Nematode-trapping fungus</name>
    <name type="synonym">Trichothecium flagrans</name>
    <dbReference type="NCBI Taxonomy" id="97331"/>
    <lineage>
        <taxon>Eukaryota</taxon>
        <taxon>Fungi</taxon>
        <taxon>Dikarya</taxon>
        <taxon>Ascomycota</taxon>
        <taxon>Pezizomycotina</taxon>
        <taxon>Orbiliomycetes</taxon>
        <taxon>Orbiliales</taxon>
        <taxon>Orbiliaceae</taxon>
        <taxon>Arthrobotrys</taxon>
    </lineage>
</organism>
<dbReference type="Proteomes" id="UP000283090">
    <property type="component" value="Unassembled WGS sequence"/>
</dbReference>
<feature type="region of interest" description="Disordered" evidence="1">
    <location>
        <begin position="326"/>
        <end position="353"/>
    </location>
</feature>
<name>A0A436ZRX7_ARTFL</name>
<dbReference type="RefSeq" id="XP_067487050.1">
    <property type="nucleotide sequence ID" value="XM_067639242.1"/>
</dbReference>
<reference evidence="2 3" key="1">
    <citation type="submission" date="2019-01" db="EMBL/GenBank/DDBJ databases">
        <title>Intercellular communication is required for trap formation in the nematode-trapping fungus Duddingtonia flagrans.</title>
        <authorList>
            <person name="Youssar L."/>
            <person name="Wernet V."/>
            <person name="Hensel N."/>
            <person name="Hildebrandt H.-G."/>
            <person name="Fischer R."/>
        </authorList>
    </citation>
    <scope>NUCLEOTIDE SEQUENCE [LARGE SCALE GENOMIC DNA]</scope>
    <source>
        <strain evidence="2 3">CBS H-5679</strain>
    </source>
</reference>